<proteinExistence type="predicted"/>
<evidence type="ECO:0000313" key="1">
    <source>
        <dbReference type="EMBL" id="DAF48807.1"/>
    </source>
</evidence>
<dbReference type="Pfam" id="PF03237">
    <property type="entry name" value="Terminase_6N"/>
    <property type="match status" value="1"/>
</dbReference>
<name>A0A8S5SDP1_9CAUD</name>
<organism evidence="1">
    <name type="scientific">Myoviridae sp. ctfWc3</name>
    <dbReference type="NCBI Taxonomy" id="2827697"/>
    <lineage>
        <taxon>Viruses</taxon>
        <taxon>Duplodnaviria</taxon>
        <taxon>Heunggongvirae</taxon>
        <taxon>Uroviricota</taxon>
        <taxon>Caudoviricetes</taxon>
    </lineage>
</organism>
<reference evidence="1" key="1">
    <citation type="journal article" date="2021" name="Proc. Natl. Acad. Sci. U.S.A.">
        <title>A Catalog of Tens of Thousands of Viruses from Human Metagenomes Reveals Hidden Associations with Chronic Diseases.</title>
        <authorList>
            <person name="Tisza M.J."/>
            <person name="Buck C.B."/>
        </authorList>
    </citation>
    <scope>NUCLEOTIDE SEQUENCE</scope>
    <source>
        <strain evidence="1">CtfWc3</strain>
    </source>
</reference>
<dbReference type="InterPro" id="IPR006437">
    <property type="entry name" value="Phage_terminase_lsu"/>
</dbReference>
<dbReference type="InterPro" id="IPR052380">
    <property type="entry name" value="Viral_DNA_packaging_terminase"/>
</dbReference>
<dbReference type="PANTHER" id="PTHR39184">
    <property type="match status" value="1"/>
</dbReference>
<dbReference type="EMBL" id="BK032574">
    <property type="protein sequence ID" value="DAF48807.1"/>
    <property type="molecule type" value="Genomic_DNA"/>
</dbReference>
<dbReference type="Gene3D" id="3.30.420.280">
    <property type="match status" value="1"/>
</dbReference>
<protein>
    <submittedName>
        <fullName evidence="1">Large terminase</fullName>
    </submittedName>
</protein>
<dbReference type="PANTHER" id="PTHR39184:SF1">
    <property type="entry name" value="PBSX PHAGE TERMINASE LARGE SUBUNIT"/>
    <property type="match status" value="1"/>
</dbReference>
<dbReference type="Gene3D" id="3.40.50.300">
    <property type="entry name" value="P-loop containing nucleotide triphosphate hydrolases"/>
    <property type="match status" value="1"/>
</dbReference>
<dbReference type="NCBIfam" id="TIGR01547">
    <property type="entry name" value="phage_term_2"/>
    <property type="match status" value="1"/>
</dbReference>
<sequence>MTVTDLLTRKQAKVLKSYLTDDWKILILNGAVRSGKTFINNFIFMYEMRRVKRIAEQEGEPNPKYILAGFSNGTIRNNVLSELENTFGIELRPDRNGHYSIFGVEIVPAYTGNERGMRSIRGMTSYGAYINETSLSTQSVFTEIVNRCSKKGARIICDTNPDSPEHWLKKNYIDNASDEAKIKSYRFTLDDNTFLPEDYVTSLKASTPSGMFYDRAILGLWVSGDGVVYSDFDKQRMAISKPPDKPLHYYVGVDWGFEHKTSIVVFGDDDDGNTYLLEEHTGKHKYIDYWIDVAKDIQKRYGRGIRYYCDSARPEHVQAFRTAGLMSQNADKSIMAGVETVGSLMKTGHFFYVKDKVQDFLDEIYQYVWNEKTGEPLKEHDDVMDAVRYGIYTRHKRGIKMEIKTKPRAIWG</sequence>
<dbReference type="InterPro" id="IPR027417">
    <property type="entry name" value="P-loop_NTPase"/>
</dbReference>
<accession>A0A8S5SDP1</accession>